<evidence type="ECO:0000313" key="2">
    <source>
        <dbReference type="Proteomes" id="UP001279734"/>
    </source>
</evidence>
<accession>A0AAD3TC59</accession>
<dbReference type="EMBL" id="BSYO01000032">
    <property type="protein sequence ID" value="GMH26860.1"/>
    <property type="molecule type" value="Genomic_DNA"/>
</dbReference>
<keyword evidence="2" id="KW-1185">Reference proteome</keyword>
<comment type="caution">
    <text evidence="1">The sequence shown here is derived from an EMBL/GenBank/DDBJ whole genome shotgun (WGS) entry which is preliminary data.</text>
</comment>
<dbReference type="AlphaFoldDB" id="A0AAD3TC59"/>
<reference evidence="1" key="1">
    <citation type="submission" date="2023-05" db="EMBL/GenBank/DDBJ databases">
        <title>Nepenthes gracilis genome sequencing.</title>
        <authorList>
            <person name="Fukushima K."/>
        </authorList>
    </citation>
    <scope>NUCLEOTIDE SEQUENCE</scope>
    <source>
        <strain evidence="1">SING2019-196</strain>
    </source>
</reference>
<proteinExistence type="predicted"/>
<protein>
    <submittedName>
        <fullName evidence="1">Uncharacterized protein</fullName>
    </submittedName>
</protein>
<sequence>MFFLFPSFRRRRVLVDPISSSFAASFLKPPKFFEFQQILRRRSSIQSPKRISTKKDSIKRCCNQNSVNSEHVTHH</sequence>
<gene>
    <name evidence="1" type="ORF">Nepgr_028703</name>
</gene>
<evidence type="ECO:0000313" key="1">
    <source>
        <dbReference type="EMBL" id="GMH26860.1"/>
    </source>
</evidence>
<organism evidence="1 2">
    <name type="scientific">Nepenthes gracilis</name>
    <name type="common">Slender pitcher plant</name>
    <dbReference type="NCBI Taxonomy" id="150966"/>
    <lineage>
        <taxon>Eukaryota</taxon>
        <taxon>Viridiplantae</taxon>
        <taxon>Streptophyta</taxon>
        <taxon>Embryophyta</taxon>
        <taxon>Tracheophyta</taxon>
        <taxon>Spermatophyta</taxon>
        <taxon>Magnoliopsida</taxon>
        <taxon>eudicotyledons</taxon>
        <taxon>Gunneridae</taxon>
        <taxon>Pentapetalae</taxon>
        <taxon>Caryophyllales</taxon>
        <taxon>Nepenthaceae</taxon>
        <taxon>Nepenthes</taxon>
    </lineage>
</organism>
<dbReference type="Proteomes" id="UP001279734">
    <property type="component" value="Unassembled WGS sequence"/>
</dbReference>
<name>A0AAD3TC59_NEPGR</name>